<evidence type="ECO:0000313" key="4">
    <source>
        <dbReference type="EMBL" id="CAF9931183.1"/>
    </source>
</evidence>
<evidence type="ECO:0000256" key="2">
    <source>
        <dbReference type="SAM" id="Phobius"/>
    </source>
</evidence>
<sequence length="441" mass="49527">MGPVAKVPGSHPLRLKAVLQEIHQEDCAHLSNPPECGKRAAVALIIRVRPTYPHRAVYHKDQCSSVSQPFQECLDGFFSQEWIREGDAEVLFIKRAARVGDRWTGHIALPGGKREPADSDDRATSRRETREEIGLELETEHVLYIGNLPERMIKSSWGEKPCVGPFRPNTAISDHLCRLMVLCPYVYLALRHDLPPLTLEPSEVHSAHWVALRGLLAPSLRIAERWDLSKGKGYIAQMLTRATAGYMLFGGIKLKPTESLYCSSISGFIPETKSPAHWTESATSMISNPFTRNSTQHVEDDRSLILWGLTMGIMADFLEMLDLHATSKLWYWPTFSQPDLQAMISLLTYRFRSQRLRELTIRTDRPAPNDVRVSGLDATTFTTSLTARRGAGSESGVAGGLLLEGYYDRLFKALYVALFARCAFGLALTAFVVRRYKRGVR</sequence>
<feature type="domain" description="Nudix hydrolase" evidence="3">
    <location>
        <begin position="37"/>
        <end position="234"/>
    </location>
</feature>
<dbReference type="PANTHER" id="PTHR12992:SF44">
    <property type="entry name" value="NUDIX HYDROLASE DOMAIN-CONTAINING PROTEIN"/>
    <property type="match status" value="1"/>
</dbReference>
<dbReference type="Gene3D" id="3.90.79.10">
    <property type="entry name" value="Nucleoside Triphosphate Pyrophosphohydrolase"/>
    <property type="match status" value="1"/>
</dbReference>
<gene>
    <name evidence="4" type="ORF">IMSHALPRED_008554</name>
</gene>
<accession>A0A8H3G0Z4</accession>
<feature type="compositionally biased region" description="Basic and acidic residues" evidence="1">
    <location>
        <begin position="112"/>
        <end position="130"/>
    </location>
</feature>
<reference evidence="4" key="1">
    <citation type="submission" date="2021-03" db="EMBL/GenBank/DDBJ databases">
        <authorList>
            <person name="Tagirdzhanova G."/>
        </authorList>
    </citation>
    <scope>NUCLEOTIDE SEQUENCE</scope>
</reference>
<dbReference type="InterPro" id="IPR000086">
    <property type="entry name" value="NUDIX_hydrolase_dom"/>
</dbReference>
<protein>
    <recommendedName>
        <fullName evidence="3">Nudix hydrolase domain-containing protein</fullName>
    </recommendedName>
</protein>
<keyword evidence="2" id="KW-0812">Transmembrane</keyword>
<name>A0A8H3G0Z4_9LECA</name>
<evidence type="ECO:0000259" key="3">
    <source>
        <dbReference type="PROSITE" id="PS51462"/>
    </source>
</evidence>
<dbReference type="InterPro" id="IPR015797">
    <property type="entry name" value="NUDIX_hydrolase-like_dom_sf"/>
</dbReference>
<feature type="region of interest" description="Disordered" evidence="1">
    <location>
        <begin position="107"/>
        <end position="130"/>
    </location>
</feature>
<dbReference type="InterPro" id="IPR045121">
    <property type="entry name" value="CoAse"/>
</dbReference>
<dbReference type="CDD" id="cd03426">
    <property type="entry name" value="NUDIX_CoAse_Nudt7"/>
    <property type="match status" value="1"/>
</dbReference>
<dbReference type="GO" id="GO:0010945">
    <property type="term" value="F:coenzyme A diphosphatase activity"/>
    <property type="evidence" value="ECO:0007669"/>
    <property type="project" value="InterPro"/>
</dbReference>
<keyword evidence="2" id="KW-1133">Transmembrane helix</keyword>
<dbReference type="PROSITE" id="PS51462">
    <property type="entry name" value="NUDIX"/>
    <property type="match status" value="1"/>
</dbReference>
<organism evidence="4 5">
    <name type="scientific">Imshaugia aleurites</name>
    <dbReference type="NCBI Taxonomy" id="172621"/>
    <lineage>
        <taxon>Eukaryota</taxon>
        <taxon>Fungi</taxon>
        <taxon>Dikarya</taxon>
        <taxon>Ascomycota</taxon>
        <taxon>Pezizomycotina</taxon>
        <taxon>Lecanoromycetes</taxon>
        <taxon>OSLEUM clade</taxon>
        <taxon>Lecanoromycetidae</taxon>
        <taxon>Lecanorales</taxon>
        <taxon>Lecanorineae</taxon>
        <taxon>Parmeliaceae</taxon>
        <taxon>Imshaugia</taxon>
    </lineage>
</organism>
<evidence type="ECO:0000256" key="1">
    <source>
        <dbReference type="SAM" id="MobiDB-lite"/>
    </source>
</evidence>
<dbReference type="Proteomes" id="UP000664534">
    <property type="component" value="Unassembled WGS sequence"/>
</dbReference>
<dbReference type="OrthoDB" id="77989at2759"/>
<feature type="transmembrane region" description="Helical" evidence="2">
    <location>
        <begin position="413"/>
        <end position="433"/>
    </location>
</feature>
<proteinExistence type="predicted"/>
<dbReference type="EMBL" id="CAJPDT010000060">
    <property type="protein sequence ID" value="CAF9931183.1"/>
    <property type="molecule type" value="Genomic_DNA"/>
</dbReference>
<keyword evidence="5" id="KW-1185">Reference proteome</keyword>
<dbReference type="AlphaFoldDB" id="A0A8H3G0Z4"/>
<dbReference type="SUPFAM" id="SSF55811">
    <property type="entry name" value="Nudix"/>
    <property type="match status" value="1"/>
</dbReference>
<dbReference type="PANTHER" id="PTHR12992">
    <property type="entry name" value="NUDIX HYDROLASE"/>
    <property type="match status" value="1"/>
</dbReference>
<comment type="caution">
    <text evidence="4">The sequence shown here is derived from an EMBL/GenBank/DDBJ whole genome shotgun (WGS) entry which is preliminary data.</text>
</comment>
<dbReference type="Pfam" id="PF00293">
    <property type="entry name" value="NUDIX"/>
    <property type="match status" value="1"/>
</dbReference>
<keyword evidence="2" id="KW-0472">Membrane</keyword>
<evidence type="ECO:0000313" key="5">
    <source>
        <dbReference type="Proteomes" id="UP000664534"/>
    </source>
</evidence>